<dbReference type="FunFam" id="3.20.20.70:FF:000018">
    <property type="entry name" value="Probable transaldolase"/>
    <property type="match status" value="1"/>
</dbReference>
<dbReference type="PANTHER" id="PTHR10683:SF40">
    <property type="entry name" value="FRUCTOSE-6-PHOSPHATE ALDOLASE 1-RELATED"/>
    <property type="match status" value="1"/>
</dbReference>
<dbReference type="AlphaFoldDB" id="A0AAW6UAU5"/>
<dbReference type="Gene3D" id="3.20.20.70">
    <property type="entry name" value="Aldolase class I"/>
    <property type="match status" value="1"/>
</dbReference>
<dbReference type="GO" id="GO:0016832">
    <property type="term" value="F:aldehyde-lyase activity"/>
    <property type="evidence" value="ECO:0007669"/>
    <property type="project" value="InterPro"/>
</dbReference>
<dbReference type="Proteomes" id="UP001431532">
    <property type="component" value="Unassembled WGS sequence"/>
</dbReference>
<dbReference type="NCBIfam" id="TIGR00875">
    <property type="entry name" value="fsa_talC_mipB"/>
    <property type="match status" value="1"/>
</dbReference>
<evidence type="ECO:0000256" key="3">
    <source>
        <dbReference type="ARBA" id="ARBA00023270"/>
    </source>
</evidence>
<dbReference type="RefSeq" id="WP_282839493.1">
    <property type="nucleotide sequence ID" value="NZ_JASCXW010000016.1"/>
</dbReference>
<keyword evidence="3" id="KW-0704">Schiff base</keyword>
<dbReference type="CDD" id="cd00956">
    <property type="entry name" value="Transaldolase_FSA"/>
    <property type="match status" value="1"/>
</dbReference>
<organism evidence="4 5">
    <name type="scientific">Peloplasma aerotolerans</name>
    <dbReference type="NCBI Taxonomy" id="3044389"/>
    <lineage>
        <taxon>Bacteria</taxon>
        <taxon>Bacillati</taxon>
        <taxon>Mycoplasmatota</taxon>
        <taxon>Mollicutes</taxon>
        <taxon>Acholeplasmatales</taxon>
        <taxon>Acholeplasmataceae</taxon>
        <taxon>Peloplasma</taxon>
    </lineage>
</organism>
<dbReference type="PROSITE" id="PS00958">
    <property type="entry name" value="TRANSALDOLASE_2"/>
    <property type="match status" value="1"/>
</dbReference>
<evidence type="ECO:0000256" key="2">
    <source>
        <dbReference type="ARBA" id="ARBA00022490"/>
    </source>
</evidence>
<evidence type="ECO:0000313" key="5">
    <source>
        <dbReference type="Proteomes" id="UP001431532"/>
    </source>
</evidence>
<reference evidence="4" key="1">
    <citation type="submission" date="2023-05" db="EMBL/GenBank/DDBJ databases">
        <title>Mariniplasma microaerophilum sp. nov., a novel anaerobic mollicute isolated from terrestrial mud volcano, Taman Peninsula, Russia.</title>
        <authorList>
            <person name="Khomyakova M.A."/>
            <person name="Merkel A.Y."/>
            <person name="Slobodkin A.I."/>
        </authorList>
    </citation>
    <scope>NUCLEOTIDE SEQUENCE</scope>
    <source>
        <strain evidence="4">M4Ah</strain>
    </source>
</reference>
<evidence type="ECO:0000313" key="4">
    <source>
        <dbReference type="EMBL" id="MDI6453064.1"/>
    </source>
</evidence>
<keyword evidence="5" id="KW-1185">Reference proteome</keyword>
<comment type="caution">
    <text evidence="4">The sequence shown here is derived from an EMBL/GenBank/DDBJ whole genome shotgun (WGS) entry which is preliminary data.</text>
</comment>
<dbReference type="SUPFAM" id="SSF51569">
    <property type="entry name" value="Aldolase"/>
    <property type="match status" value="1"/>
</dbReference>
<accession>A0AAW6UAU5</accession>
<gene>
    <name evidence="4" type="primary">fsa</name>
    <name evidence="4" type="ORF">QJ521_05780</name>
</gene>
<dbReference type="GO" id="GO:0005975">
    <property type="term" value="P:carbohydrate metabolic process"/>
    <property type="evidence" value="ECO:0007669"/>
    <property type="project" value="InterPro"/>
</dbReference>
<sequence>MKLFIDSANLEDIKNASKWKIIEGVTTNPSLIAKEGKDLVDVIKTITTLIDGPISAEVKEGLVDDMVDEAFEYAKIHHNIVIKIPMTFEGLKAVSILNAHRIKTNVTLVFSVSQAMMAAKAGATYVSPFMGRLDDFHNQEDKGHELISHIRKGFDNYGIKTEIIAASIRSPRHVEQAISAGSDIATIPYKIFSEMIKHPLTDKGLEIFRNAQLKEK</sequence>
<dbReference type="InterPro" id="IPR033919">
    <property type="entry name" value="TSA/FSA_arc/bac"/>
</dbReference>
<protein>
    <submittedName>
        <fullName evidence="4">Fructose-6-phosphate aldolase</fullName>
    </submittedName>
</protein>
<dbReference type="PROSITE" id="PS01054">
    <property type="entry name" value="TRANSALDOLASE_1"/>
    <property type="match status" value="1"/>
</dbReference>
<dbReference type="InterPro" id="IPR018225">
    <property type="entry name" value="Transaldolase_AS"/>
</dbReference>
<dbReference type="InterPro" id="IPR013785">
    <property type="entry name" value="Aldolase_TIM"/>
</dbReference>
<dbReference type="InterPro" id="IPR004731">
    <property type="entry name" value="Transaldolase_3B/F6P_aldolase"/>
</dbReference>
<dbReference type="InterPro" id="IPR001585">
    <property type="entry name" value="TAL/FSA"/>
</dbReference>
<proteinExistence type="predicted"/>
<keyword evidence="2" id="KW-0963">Cytoplasm</keyword>
<dbReference type="Pfam" id="PF00923">
    <property type="entry name" value="TAL_FSA"/>
    <property type="match status" value="1"/>
</dbReference>
<name>A0AAW6UAU5_9MOLU</name>
<dbReference type="EMBL" id="JASCXW010000016">
    <property type="protein sequence ID" value="MDI6453064.1"/>
    <property type="molecule type" value="Genomic_DNA"/>
</dbReference>
<comment type="subcellular location">
    <subcellularLocation>
        <location evidence="1">Cytoplasm</location>
    </subcellularLocation>
</comment>
<dbReference type="GO" id="GO:0005737">
    <property type="term" value="C:cytoplasm"/>
    <property type="evidence" value="ECO:0007669"/>
    <property type="project" value="UniProtKB-SubCell"/>
</dbReference>
<evidence type="ECO:0000256" key="1">
    <source>
        <dbReference type="ARBA" id="ARBA00004496"/>
    </source>
</evidence>
<dbReference type="PANTHER" id="PTHR10683">
    <property type="entry name" value="TRANSALDOLASE"/>
    <property type="match status" value="1"/>
</dbReference>